<proteinExistence type="predicted"/>
<protein>
    <submittedName>
        <fullName evidence="1">Uncharacterized protein</fullName>
    </submittedName>
</protein>
<dbReference type="EMBL" id="MCGT01000057">
    <property type="protein sequence ID" value="ORX43185.1"/>
    <property type="molecule type" value="Genomic_DNA"/>
</dbReference>
<dbReference type="OrthoDB" id="79603at2759"/>
<sequence length="209" mass="23652">MTLGRLSSPRDLCVREPVEAKKLDREQQAQVLRLLDSVQLWSSRATEPSLSHVAQLMVDKAYDSPREEFYIWVWQKLALPIMQKGSVMSVVIQRCTDVMARQKELLEWVQSRPLANDSWQFMVLLPLLILKVFPKQAYANISLPMALVQRWASRWPAAAFGTFKTSQESSPEDPLSIALADALLLSLGTRTENSVDSPASPRFIAENIL</sequence>
<keyword evidence="2" id="KW-1185">Reference proteome</keyword>
<comment type="caution">
    <text evidence="1">The sequence shown here is derived from an EMBL/GenBank/DDBJ whole genome shotgun (WGS) entry which is preliminary data.</text>
</comment>
<dbReference type="AlphaFoldDB" id="A0A1X2G2X6"/>
<gene>
    <name evidence="1" type="ORF">DM01DRAFT_92267</name>
</gene>
<accession>A0A1X2G2X6</accession>
<evidence type="ECO:0000313" key="1">
    <source>
        <dbReference type="EMBL" id="ORX43185.1"/>
    </source>
</evidence>
<reference evidence="1 2" key="1">
    <citation type="submission" date="2016-07" db="EMBL/GenBank/DDBJ databases">
        <title>Pervasive Adenine N6-methylation of Active Genes in Fungi.</title>
        <authorList>
            <consortium name="DOE Joint Genome Institute"/>
            <person name="Mondo S.J."/>
            <person name="Dannebaum R.O."/>
            <person name="Kuo R.C."/>
            <person name="Labutti K."/>
            <person name="Haridas S."/>
            <person name="Kuo A."/>
            <person name="Salamov A."/>
            <person name="Ahrendt S.R."/>
            <person name="Lipzen A."/>
            <person name="Sullivan W."/>
            <person name="Andreopoulos W.B."/>
            <person name="Clum A."/>
            <person name="Lindquist E."/>
            <person name="Daum C."/>
            <person name="Ramamoorthy G.K."/>
            <person name="Gryganskyi A."/>
            <person name="Culley D."/>
            <person name="Magnuson J.K."/>
            <person name="James T.Y."/>
            <person name="O'Malley M.A."/>
            <person name="Stajich J.E."/>
            <person name="Spatafora J.W."/>
            <person name="Visel A."/>
            <person name="Grigoriev I.V."/>
        </authorList>
    </citation>
    <scope>NUCLEOTIDE SEQUENCE [LARGE SCALE GENOMIC DNA]</scope>
    <source>
        <strain evidence="1 2">NRRL 3301</strain>
    </source>
</reference>
<dbReference type="Proteomes" id="UP000242146">
    <property type="component" value="Unassembled WGS sequence"/>
</dbReference>
<evidence type="ECO:0000313" key="2">
    <source>
        <dbReference type="Proteomes" id="UP000242146"/>
    </source>
</evidence>
<organism evidence="1 2">
    <name type="scientific">Hesseltinella vesiculosa</name>
    <dbReference type="NCBI Taxonomy" id="101127"/>
    <lineage>
        <taxon>Eukaryota</taxon>
        <taxon>Fungi</taxon>
        <taxon>Fungi incertae sedis</taxon>
        <taxon>Mucoromycota</taxon>
        <taxon>Mucoromycotina</taxon>
        <taxon>Mucoromycetes</taxon>
        <taxon>Mucorales</taxon>
        <taxon>Cunninghamellaceae</taxon>
        <taxon>Hesseltinella</taxon>
    </lineage>
</organism>
<name>A0A1X2G2X6_9FUNG</name>
<dbReference type="STRING" id="101127.A0A1X2G2X6"/>